<dbReference type="InterPro" id="IPR050783">
    <property type="entry name" value="Oxylipin_biosynth_metab"/>
</dbReference>
<keyword evidence="7" id="KW-1185">Reference proteome</keyword>
<feature type="compositionally biased region" description="Basic and acidic residues" evidence="5">
    <location>
        <begin position="550"/>
        <end position="560"/>
    </location>
</feature>
<dbReference type="PROSITE" id="PS50292">
    <property type="entry name" value="PEROXIDASE_3"/>
    <property type="match status" value="1"/>
</dbReference>
<proteinExistence type="predicted"/>
<dbReference type="GO" id="GO:0006631">
    <property type="term" value="P:fatty acid metabolic process"/>
    <property type="evidence" value="ECO:0007669"/>
    <property type="project" value="UniProtKB-ARBA"/>
</dbReference>
<feature type="region of interest" description="Disordered" evidence="5">
    <location>
        <begin position="347"/>
        <end position="377"/>
    </location>
</feature>
<name>A0AAV9HD87_9PEZI</name>
<keyword evidence="4" id="KW-0408">Iron</keyword>
<dbReference type="Gene3D" id="1.10.640.10">
    <property type="entry name" value="Haem peroxidase domain superfamily, animal type"/>
    <property type="match status" value="2"/>
</dbReference>
<evidence type="ECO:0000256" key="2">
    <source>
        <dbReference type="ARBA" id="ARBA00022964"/>
    </source>
</evidence>
<dbReference type="InterPro" id="IPR019791">
    <property type="entry name" value="Haem_peroxidase_animal"/>
</dbReference>
<dbReference type="InterPro" id="IPR037120">
    <property type="entry name" value="Haem_peroxidase_sf_animal"/>
</dbReference>
<keyword evidence="6" id="KW-0575">Peroxidase</keyword>
<feature type="region of interest" description="Disordered" evidence="5">
    <location>
        <begin position="1382"/>
        <end position="1407"/>
    </location>
</feature>
<sequence length="1438" mass="162240">MTDKKEEEKKQLNQQDVDLLQLTLQLRNKQNEEKYAKFHGDNLIGSKVAPKVGTWEDVKSVIQPSNWPALARSVYGYATGGGLDPQDLAQLAGSVSDYSVARQKFIDGNVKEKYDKMLHPPLTYLGDAFQYRTADGKFNSAINPHLGQAGAPYAKTVPSKTAMLGALPDPAELFDKLMAREDGGRESQSGLSAMLIYHATIIIHDIFRTNDNDKNISDSSSYLDLSPLYGFTTEMQRKIRDDKYKLGLLKPDTFAEDRLLRQPPGVCIMLVMYNRYHNYAARQLLRINENGRFSIPEKYAKTKLVSVVKEFLNDPDGPYYTGSGLSADALKLCGEYEERWRDAQAAMPREAPEPPPVLPHETPAETKARKAAEEKQREARAKMEEFKNSPENKRVEELEAQLNALLNARKSQLDSPEEFETKRAEFELAWQAAWDKLDDDLFNTARLITCGMYIQISVHDYLRALMGFHQFDTNFTLDPRADFDQKKTSRGIGNQVTVEFNLLYRFHCAISLKDEAYTVDFMKSMGFQDPENTSLSDFFMLMKMGKEKAEADKKNGKKGPEPWQVEFGIPDKTRADGGVCEGDNNNNNNDDNENSKKSRQFKRNPVTNLFDDSQMLEALTAAMDDPISNFGPRNVPKCLKAVEIMGIMQARKWEVGTLNDFRDFFGLPRHETFESVTKNPEIQNALRDLYENPDKIELYPGIFCESDEYMGLDPGPRETSSALWTAIFSDAITLVRSDRFYTVDWNTNSLTSWGMKEVTPNNEICKSSVFHRLIQRAFPGWFPPDTIRFFHPFYTAKQNAIYAEAQGYSDKFLETAGERPAGEPVAAEKVQKPEKPKYVTEYGDILSILVGEKSKNFTNPAYYYKTDLPPAVRDVLDPTQPAPVVNLGRLEEYVGKVEKDLETYLDDLMRYIVKRESVAVTNSSFQIDVTRDFAIPVVTRYVADFLGFGHKLRNDATETSDDTYSENEIYQHITNCQVFLAYSADETKWMARRHAFQTSMEKLMDLAHRGTIWEASQWNIRRALFGKKKNNAMTALGDFVAKEVLSYEPDRTKAAAILLLVCLDFAYNAVVSFTATLDEYMKGLYDAANTPATSEATTKAKPTPDAVPEWIKVQNCVFNVKNRSNIPSSASVDVDANLEGMIQQTARCALLQPIVRKALKPHEYEFASSTAANGKCEKVTIKKGDTVVLDLAAAEVKVQGDKDKVDFLTSQLNIADKFRVFSPRHFATVSLTSMIRFVAQMRNPRRGRDTQGRLKRVRLDDTPEGYANYMAPMRVKWIRKQAERVGGAEGRLIYTDQLLKPRSVTYLTPTWDEFVPFPMTWKIRFDGFGRSDYSDGPGKPYGKVATVRRRWDYLPPWYQPQGPSTVGGTFATLACICAGAGAESKSTKPGVGADSKKAGGQVEQDKPHCPCLGHHHSEKKFAPQPVQLTTGCGLDVAR</sequence>
<accession>A0AAV9HD87</accession>
<dbReference type="Pfam" id="PF03098">
    <property type="entry name" value="An_peroxidase"/>
    <property type="match status" value="2"/>
</dbReference>
<dbReference type="GO" id="GO:0046872">
    <property type="term" value="F:metal ion binding"/>
    <property type="evidence" value="ECO:0007669"/>
    <property type="project" value="UniProtKB-KW"/>
</dbReference>
<protein>
    <submittedName>
        <fullName evidence="6">Heme peroxidase-domain-containing protein</fullName>
    </submittedName>
</protein>
<evidence type="ECO:0000256" key="5">
    <source>
        <dbReference type="SAM" id="MobiDB-lite"/>
    </source>
</evidence>
<comment type="caution">
    <text evidence="6">The sequence shown here is derived from an EMBL/GenBank/DDBJ whole genome shotgun (WGS) entry which is preliminary data.</text>
</comment>
<dbReference type="GO" id="GO:0020037">
    <property type="term" value="F:heme binding"/>
    <property type="evidence" value="ECO:0007669"/>
    <property type="project" value="InterPro"/>
</dbReference>
<keyword evidence="1" id="KW-0479">Metal-binding</keyword>
<evidence type="ECO:0000256" key="1">
    <source>
        <dbReference type="ARBA" id="ARBA00022723"/>
    </source>
</evidence>
<dbReference type="InterPro" id="IPR034812">
    <property type="entry name" value="Ppo-like_N"/>
</dbReference>
<dbReference type="EMBL" id="MU865079">
    <property type="protein sequence ID" value="KAK4458189.1"/>
    <property type="molecule type" value="Genomic_DNA"/>
</dbReference>
<dbReference type="PANTHER" id="PTHR11903">
    <property type="entry name" value="PROSTAGLANDIN G/H SYNTHASE"/>
    <property type="match status" value="1"/>
</dbReference>
<dbReference type="GO" id="GO:0006979">
    <property type="term" value="P:response to oxidative stress"/>
    <property type="evidence" value="ECO:0007669"/>
    <property type="project" value="InterPro"/>
</dbReference>
<evidence type="ECO:0000256" key="3">
    <source>
        <dbReference type="ARBA" id="ARBA00023002"/>
    </source>
</evidence>
<reference evidence="6" key="2">
    <citation type="submission" date="2023-06" db="EMBL/GenBank/DDBJ databases">
        <authorList>
            <consortium name="Lawrence Berkeley National Laboratory"/>
            <person name="Mondo S.J."/>
            <person name="Hensen N."/>
            <person name="Bonometti L."/>
            <person name="Westerberg I."/>
            <person name="Brannstrom I.O."/>
            <person name="Guillou S."/>
            <person name="Cros-Aarteil S."/>
            <person name="Calhoun S."/>
            <person name="Haridas S."/>
            <person name="Kuo A."/>
            <person name="Pangilinan J."/>
            <person name="Riley R."/>
            <person name="Labutti K."/>
            <person name="Andreopoulos B."/>
            <person name="Lipzen A."/>
            <person name="Chen C."/>
            <person name="Yanf M."/>
            <person name="Daum C."/>
            <person name="Ng V."/>
            <person name="Clum A."/>
            <person name="Steindorff A."/>
            <person name="Ohm R."/>
            <person name="Martin F."/>
            <person name="Silar P."/>
            <person name="Natvig D."/>
            <person name="Lalanne C."/>
            <person name="Gautier V."/>
            <person name="Ament-Velasquez S.L."/>
            <person name="Kruys A."/>
            <person name="Hutchinson M.I."/>
            <person name="Powell A.J."/>
            <person name="Barry K."/>
            <person name="Miller A.N."/>
            <person name="Grigoriev I.V."/>
            <person name="Debuchy R."/>
            <person name="Gladieux P."/>
            <person name="Thoren M.H."/>
            <person name="Johannesson H."/>
        </authorList>
    </citation>
    <scope>NUCLEOTIDE SEQUENCE</scope>
    <source>
        <strain evidence="6">PSN324</strain>
    </source>
</reference>
<dbReference type="GO" id="GO:0004601">
    <property type="term" value="F:peroxidase activity"/>
    <property type="evidence" value="ECO:0007669"/>
    <property type="project" value="UniProtKB-KW"/>
</dbReference>
<reference evidence="6" key="1">
    <citation type="journal article" date="2023" name="Mol. Phylogenet. Evol.">
        <title>Genome-scale phylogeny and comparative genomics of the fungal order Sordariales.</title>
        <authorList>
            <person name="Hensen N."/>
            <person name="Bonometti L."/>
            <person name="Westerberg I."/>
            <person name="Brannstrom I.O."/>
            <person name="Guillou S."/>
            <person name="Cros-Aarteil S."/>
            <person name="Calhoun S."/>
            <person name="Haridas S."/>
            <person name="Kuo A."/>
            <person name="Mondo S."/>
            <person name="Pangilinan J."/>
            <person name="Riley R."/>
            <person name="LaButti K."/>
            <person name="Andreopoulos B."/>
            <person name="Lipzen A."/>
            <person name="Chen C."/>
            <person name="Yan M."/>
            <person name="Daum C."/>
            <person name="Ng V."/>
            <person name="Clum A."/>
            <person name="Steindorff A."/>
            <person name="Ohm R.A."/>
            <person name="Martin F."/>
            <person name="Silar P."/>
            <person name="Natvig D.O."/>
            <person name="Lalanne C."/>
            <person name="Gautier V."/>
            <person name="Ament-Velasquez S.L."/>
            <person name="Kruys A."/>
            <person name="Hutchinson M.I."/>
            <person name="Powell A.J."/>
            <person name="Barry K."/>
            <person name="Miller A.N."/>
            <person name="Grigoriev I.V."/>
            <person name="Debuchy R."/>
            <person name="Gladieux P."/>
            <person name="Hiltunen Thoren M."/>
            <person name="Johannesson H."/>
        </authorList>
    </citation>
    <scope>NUCLEOTIDE SEQUENCE</scope>
    <source>
        <strain evidence="6">PSN324</strain>
    </source>
</reference>
<evidence type="ECO:0000313" key="6">
    <source>
        <dbReference type="EMBL" id="KAK4458189.1"/>
    </source>
</evidence>
<keyword evidence="2" id="KW-0223">Dioxygenase</keyword>
<dbReference type="SUPFAM" id="SSF48113">
    <property type="entry name" value="Heme-dependent peroxidases"/>
    <property type="match status" value="1"/>
</dbReference>
<dbReference type="CDD" id="cd09817">
    <property type="entry name" value="linoleate_diol_synthase_like"/>
    <property type="match status" value="1"/>
</dbReference>
<organism evidence="6 7">
    <name type="scientific">Cladorrhinum samala</name>
    <dbReference type="NCBI Taxonomy" id="585594"/>
    <lineage>
        <taxon>Eukaryota</taxon>
        <taxon>Fungi</taxon>
        <taxon>Dikarya</taxon>
        <taxon>Ascomycota</taxon>
        <taxon>Pezizomycotina</taxon>
        <taxon>Sordariomycetes</taxon>
        <taxon>Sordariomycetidae</taxon>
        <taxon>Sordariales</taxon>
        <taxon>Podosporaceae</taxon>
        <taxon>Cladorrhinum</taxon>
    </lineage>
</organism>
<feature type="compositionally biased region" description="Basic and acidic residues" evidence="5">
    <location>
        <begin position="362"/>
        <end position="377"/>
    </location>
</feature>
<feature type="region of interest" description="Disordered" evidence="5">
    <location>
        <begin position="550"/>
        <end position="604"/>
    </location>
</feature>
<dbReference type="GO" id="GO:0051213">
    <property type="term" value="F:dioxygenase activity"/>
    <property type="evidence" value="ECO:0007669"/>
    <property type="project" value="UniProtKB-KW"/>
</dbReference>
<dbReference type="PANTHER" id="PTHR11903:SF13">
    <property type="entry name" value="LINOLEATE 10R-LIPOXYGENASE"/>
    <property type="match status" value="1"/>
</dbReference>
<evidence type="ECO:0000313" key="7">
    <source>
        <dbReference type="Proteomes" id="UP001321749"/>
    </source>
</evidence>
<evidence type="ECO:0000256" key="4">
    <source>
        <dbReference type="ARBA" id="ARBA00023004"/>
    </source>
</evidence>
<dbReference type="InterPro" id="IPR010255">
    <property type="entry name" value="Haem_peroxidase_sf"/>
</dbReference>
<gene>
    <name evidence="6" type="ORF">QBC42DRAFT_300496</name>
</gene>
<dbReference type="Proteomes" id="UP001321749">
    <property type="component" value="Unassembled WGS sequence"/>
</dbReference>
<keyword evidence="3" id="KW-0560">Oxidoreductase</keyword>